<feature type="chain" id="PRO_5032898102" description="Teneurin-like YD-shell domain-containing protein" evidence="2">
    <location>
        <begin position="26"/>
        <end position="1417"/>
    </location>
</feature>
<keyword evidence="5" id="KW-1185">Reference proteome</keyword>
<dbReference type="Pfam" id="PF25023">
    <property type="entry name" value="TEN_YD-shell"/>
    <property type="match status" value="1"/>
</dbReference>
<dbReference type="NCBIfam" id="TIGR03696">
    <property type="entry name" value="Rhs_assc_core"/>
    <property type="match status" value="1"/>
</dbReference>
<sequence length="1417" mass="151532">MNRLRAATTSLVLGLLGLISGTAAGQAIDQEFKPKNFSVVDERGVDLAERTFVVAHSISIGDPENGGLSYSFSHSSPGQWLMYHSVLAFMRLDVSTDPDTGSVAYNYTLRFQGKTELLLGDGVNYFGDLGSRLSFCGDWCATAVLSDGTQLTFDSTPLGVAWSVNSNSYILRVLSAQKPNGERLDFHYVPNTATIRSITNNHGYQLRFNFAEPVNGVLAPVSSVVLFNMAVDACNPDAASCPAFSRTWPRLSFQFASGTVSITETDNSTTVYTRVFGNGGDRVTHVDGPGAKDIDITYQDCGPLTPPSSSSCLAGGNRIGGFRVQNVVIDGRTWTYQWDTSLTNPGLIQHGVRVTSAAGSVGYTTDVAPVAGTAFGEIYGPAARIAAIRDELGRLTRLEHVGHLNPQLSKITYPEGNGEQYTYDQRANITQIRRFAKQGSGLADQITTITRGEGDTPLCSQAAYCNKAIRIRDARGYVTRNEWNPTTGVLLSTERGLQGPDNNLTCYFGSNLCPFTSYGYTALNAYFYNAAGQMAAATPALLKRTSSVECETASSCAASAQIVTTMGYGPSNVGNNRLLRTVTIAKGGVSATTGYDYDEVGNRDEIDGPRTDVADITKTVWDLRRRQNYEIGADASTTRQLYTPEGYIESISRGVMSPSNVFTAYEVVSRNYDGGGNLIRETSPSGVTQFAYDGAARRTCTAVRMNPNVYASLPGACTLSQAGQYGYDRITRNVYNAAGEVTAIQHGLGTSLQQNYASYGYTPNGKRDWMEDANGNRTDLNYDGFDRLAYMEFPQVAVGQHAENPSDYEQYGYDENNNRRSLRLRSGETIIYEYDALNREKLRDLPGTALDVHSTYDLLSRKLSATYQTIGGSGVVYTYDAWGRVETETAYGRVLSYRYDEAGNRTRLTWPDGQFIKYTYDSMNRMDLVQENGVASGPGLLADYSYDVLGRRDLLSRGNQTVTDNDYDGASRLSGLTQNLSGGAQDLSVGFTHNPANQIATRTLSNDVYSYAPGTVLNRPYIPDGLNRYSSVDGTSFGYDARGNLTGNGARTFQYDLLNRLTSVTNGSGSTTLLSLSYDPLGRLRQTVGSATTQFLYAGDQLVAEFNGSSATTLRRYVPGAGVDEFLVWYEGAALSSETRRWLHSNHQGSIIGASDGAGELVGSAYSYSAYGEPNRWSGSRFKFTGQAALPEVQLYHYKARVYDPGLGRFLQTDPVGYEDGTNLYAYVKNDPLNQNDPSGEFGVVGAAYGALAGAMGGFVAAGGGFKEKLVGTLAGAAAGGLVGLVAPHTAHFVGMAAAGAVASAAGQALGSTTTAAMEKGLENVELSDVKVSATTTAAGALGAGVGGVVGKGIASMTTRGVIGQSLELAGTPTTAGVAAGTVVEGAVIGVAESAAPAIDDMAKKTIEEMRKPVPTR</sequence>
<accession>A0A829Y5U5</accession>
<evidence type="ECO:0000313" key="4">
    <source>
        <dbReference type="EMBL" id="GFE78594.1"/>
    </source>
</evidence>
<dbReference type="Gene3D" id="2.180.10.10">
    <property type="entry name" value="RHS repeat-associated core"/>
    <property type="match status" value="1"/>
</dbReference>
<organism evidence="4 5">
    <name type="scientific">Steroidobacter agaridevorans</name>
    <dbReference type="NCBI Taxonomy" id="2695856"/>
    <lineage>
        <taxon>Bacteria</taxon>
        <taxon>Pseudomonadati</taxon>
        <taxon>Pseudomonadota</taxon>
        <taxon>Gammaproteobacteria</taxon>
        <taxon>Steroidobacterales</taxon>
        <taxon>Steroidobacteraceae</taxon>
        <taxon>Steroidobacter</taxon>
    </lineage>
</organism>
<dbReference type="EMBL" id="BLJN01000001">
    <property type="protein sequence ID" value="GFE78594.1"/>
    <property type="molecule type" value="Genomic_DNA"/>
</dbReference>
<name>A0A829Y5U5_9GAMM</name>
<feature type="signal peptide" evidence="2">
    <location>
        <begin position="1"/>
        <end position="25"/>
    </location>
</feature>
<evidence type="ECO:0000259" key="3">
    <source>
        <dbReference type="Pfam" id="PF25023"/>
    </source>
</evidence>
<dbReference type="NCBIfam" id="TIGR01643">
    <property type="entry name" value="YD_repeat_2x"/>
    <property type="match status" value="1"/>
</dbReference>
<dbReference type="InterPro" id="IPR056823">
    <property type="entry name" value="TEN-like_YD-shell"/>
</dbReference>
<keyword evidence="2" id="KW-0732">Signal</keyword>
<comment type="caution">
    <text evidence="4">The sequence shown here is derived from an EMBL/GenBank/DDBJ whole genome shotgun (WGS) entry which is preliminary data.</text>
</comment>
<feature type="domain" description="Teneurin-like YD-shell" evidence="3">
    <location>
        <begin position="1026"/>
        <end position="1229"/>
    </location>
</feature>
<proteinExistence type="predicted"/>
<dbReference type="Proteomes" id="UP000445000">
    <property type="component" value="Unassembled WGS sequence"/>
</dbReference>
<protein>
    <recommendedName>
        <fullName evidence="3">Teneurin-like YD-shell domain-containing protein</fullName>
    </recommendedName>
</protein>
<dbReference type="InterPro" id="IPR006530">
    <property type="entry name" value="YD"/>
</dbReference>
<evidence type="ECO:0000256" key="2">
    <source>
        <dbReference type="SAM" id="SignalP"/>
    </source>
</evidence>
<dbReference type="RefSeq" id="WP_161810472.1">
    <property type="nucleotide sequence ID" value="NZ_BLJN01000001.1"/>
</dbReference>
<evidence type="ECO:0000256" key="1">
    <source>
        <dbReference type="ARBA" id="ARBA00022737"/>
    </source>
</evidence>
<keyword evidence="1" id="KW-0677">Repeat</keyword>
<dbReference type="PANTHER" id="PTHR32305">
    <property type="match status" value="1"/>
</dbReference>
<reference evidence="5" key="1">
    <citation type="submission" date="2020-01" db="EMBL/GenBank/DDBJ databases">
        <title>'Steroidobacter agaridevorans' sp. nov., agar-degrading bacteria isolated from rhizosphere soils.</title>
        <authorList>
            <person name="Ikenaga M."/>
            <person name="Kataoka M."/>
            <person name="Murouchi A."/>
            <person name="Katsuragi S."/>
            <person name="Sakai M."/>
        </authorList>
    </citation>
    <scope>NUCLEOTIDE SEQUENCE [LARGE SCALE GENOMIC DNA]</scope>
    <source>
        <strain evidence="5">YU21-B</strain>
    </source>
</reference>
<gene>
    <name evidence="4" type="ORF">GCM10011487_05940</name>
</gene>
<dbReference type="InterPro" id="IPR022385">
    <property type="entry name" value="Rhs_assc_core"/>
</dbReference>
<evidence type="ECO:0000313" key="5">
    <source>
        <dbReference type="Proteomes" id="UP000445000"/>
    </source>
</evidence>
<dbReference type="PANTHER" id="PTHR32305:SF15">
    <property type="entry name" value="PROTEIN RHSA-RELATED"/>
    <property type="match status" value="1"/>
</dbReference>
<dbReference type="InterPro" id="IPR050708">
    <property type="entry name" value="T6SS_VgrG/RHS"/>
</dbReference>